<dbReference type="AlphaFoldDB" id="A0A5M9MWV7"/>
<dbReference type="SMART" id="SM00812">
    <property type="entry name" value="Alpha_L_fucos"/>
    <property type="match status" value="1"/>
</dbReference>
<dbReference type="PRINTS" id="PR00741">
    <property type="entry name" value="GLHYDRLASE29"/>
</dbReference>
<comment type="caution">
    <text evidence="9">The sequence shown here is derived from an EMBL/GenBank/DDBJ whole genome shotgun (WGS) entry which is preliminary data.</text>
</comment>
<dbReference type="PANTHER" id="PTHR10030:SF37">
    <property type="entry name" value="ALPHA-L-FUCOSIDASE-RELATED"/>
    <property type="match status" value="1"/>
</dbReference>
<evidence type="ECO:0000256" key="6">
    <source>
        <dbReference type="ARBA" id="ARBA00023295"/>
    </source>
</evidence>
<proteinExistence type="inferred from homology"/>
<keyword evidence="5" id="KW-0378">Hydrolase</keyword>
<evidence type="ECO:0000256" key="4">
    <source>
        <dbReference type="ARBA" id="ARBA00022729"/>
    </source>
</evidence>
<dbReference type="SUPFAM" id="SSF51445">
    <property type="entry name" value="(Trans)glycosidases"/>
    <property type="match status" value="1"/>
</dbReference>
<evidence type="ECO:0000256" key="5">
    <source>
        <dbReference type="ARBA" id="ARBA00022801"/>
    </source>
</evidence>
<feature type="signal peptide" evidence="7">
    <location>
        <begin position="1"/>
        <end position="16"/>
    </location>
</feature>
<dbReference type="Pfam" id="PF01120">
    <property type="entry name" value="Alpha_L_fucos"/>
    <property type="match status" value="1"/>
</dbReference>
<dbReference type="Proteomes" id="UP000324241">
    <property type="component" value="Unassembled WGS sequence"/>
</dbReference>
<feature type="chain" id="PRO_5024340090" description="alpha-L-fucosidase" evidence="7">
    <location>
        <begin position="17"/>
        <end position="829"/>
    </location>
</feature>
<dbReference type="GeneID" id="54322972"/>
<evidence type="ECO:0000256" key="7">
    <source>
        <dbReference type="SAM" id="SignalP"/>
    </source>
</evidence>
<organism evidence="9 10">
    <name type="scientific">Aspergillus tanneri</name>
    <dbReference type="NCBI Taxonomy" id="1220188"/>
    <lineage>
        <taxon>Eukaryota</taxon>
        <taxon>Fungi</taxon>
        <taxon>Dikarya</taxon>
        <taxon>Ascomycota</taxon>
        <taxon>Pezizomycotina</taxon>
        <taxon>Eurotiomycetes</taxon>
        <taxon>Eurotiomycetidae</taxon>
        <taxon>Eurotiales</taxon>
        <taxon>Aspergillaceae</taxon>
        <taxon>Aspergillus</taxon>
        <taxon>Aspergillus subgen. Circumdati</taxon>
    </lineage>
</organism>
<evidence type="ECO:0000259" key="8">
    <source>
        <dbReference type="Pfam" id="PF01120"/>
    </source>
</evidence>
<comment type="function">
    <text evidence="1">Alpha-L-fucosidase is responsible for hydrolyzing the alpha-1,6-linked fucose joined to the reducing-end N-acetylglucosamine of the carbohydrate moieties of glycoproteins.</text>
</comment>
<evidence type="ECO:0000256" key="1">
    <source>
        <dbReference type="ARBA" id="ARBA00004071"/>
    </source>
</evidence>
<dbReference type="EMBL" id="QUQM01000002">
    <property type="protein sequence ID" value="KAA8651388.1"/>
    <property type="molecule type" value="Genomic_DNA"/>
</dbReference>
<keyword evidence="6" id="KW-0326">Glycosidase</keyword>
<dbReference type="InterPro" id="IPR016286">
    <property type="entry name" value="FUC_metazoa-typ"/>
</dbReference>
<dbReference type="PANTHER" id="PTHR10030">
    <property type="entry name" value="ALPHA-L-FUCOSIDASE"/>
    <property type="match status" value="1"/>
</dbReference>
<comment type="similarity">
    <text evidence="2">Belongs to the glycosyl hydrolase 29 family.</text>
</comment>
<dbReference type="RefSeq" id="XP_033430749.1">
    <property type="nucleotide sequence ID" value="XM_033564992.1"/>
</dbReference>
<evidence type="ECO:0000313" key="10">
    <source>
        <dbReference type="Proteomes" id="UP000324241"/>
    </source>
</evidence>
<protein>
    <recommendedName>
        <fullName evidence="3">alpha-L-fucosidase</fullName>
        <ecNumber evidence="3">3.2.1.51</ecNumber>
    </recommendedName>
</protein>
<evidence type="ECO:0000256" key="3">
    <source>
        <dbReference type="ARBA" id="ARBA00012662"/>
    </source>
</evidence>
<dbReference type="EC" id="3.2.1.51" evidence="3"/>
<reference evidence="9 10" key="1">
    <citation type="submission" date="2019-08" db="EMBL/GenBank/DDBJ databases">
        <title>The genome sequence of a newly discovered highly antifungal drug resistant Aspergillus species, Aspergillus tanneri NIH 1004.</title>
        <authorList>
            <person name="Mounaud S."/>
            <person name="Singh I."/>
            <person name="Joardar V."/>
            <person name="Pakala S."/>
            <person name="Pakala S."/>
            <person name="Venepally P."/>
            <person name="Chung J.K."/>
            <person name="Losada L."/>
            <person name="Nierman W.C."/>
        </authorList>
    </citation>
    <scope>NUCLEOTIDE SEQUENCE [LARGE SCALE GENOMIC DNA]</scope>
    <source>
        <strain evidence="9 10">NIH1004</strain>
    </source>
</reference>
<sequence>MHILYIVSLLLPLSQAVIFKPQNAFQPITPQVPSHPINLEPHFNNRAFGQEPKDANFDGSGNAYPAQQMPSSTFIYAGTNYTFPIYHASGNDNVLSQGQEIHLPRSKYVSVHILAASESGMASGTLNATYSDGSTSSTQVLIPAWWSWPHPAGGDLVFPHFQTPDAVDYNRSNIFQSVHWVDSSRELVSLTLPNVTGGAATKPGGKEIGTRLHIFAISVWPARTEAMELESPVLEVQYARSTRKWIMDRSRNAQIVEVVVTNVGSQLVLRNHTVRVRIDSSGVETVTEARINRLAPGDRATVEIGVRNKDGVEPGSDGPATVVISGHAVRSERYTFHATYGIAPYEATYESIYSHESPNWFNDAKYGIFIHWGPYAVPGWGNSGKNENYAEWYWWNLNQGPNTAVATYEHHLKTYGPDIVYDDFFQNFTADAWDPREWVDLFADAGAKYFVQVSKHHDGYAIFDLPAHVTERTSVVQPPHRNLLQRHISLIYIVRCITRSRSGFILTTGSMGLDHGQEVSPDPVPISFDYRKLTTKGNATNPFTNTSLPYTGYIPVSDYVSDKILPEMHTLAAMNTSIMWCDIGGPNRTTEFAAWWFNYASQQSHQVAMNARCGLPGDFDTPEYARYGSVQARKWESSLGMDPYSYGYNGATPLASYMNASEIVTSLVDIVSKNGNFLLDIGPMANGSILEVEQRNLRQAGKWIRSHAEAVFGTKYWFVTAEDGALRFVVSEDAFYIHCLGRPSREIVLRYPVPWVEGDEVTVVGGAMHGGVVPSRRMDNGNVVLEVSEEVAQGDQCILVDIRILEDGQHEMMVRWEILVKEMGVDALD</sequence>
<accession>A0A5M9MWV7</accession>
<keyword evidence="4 7" id="KW-0732">Signal</keyword>
<feature type="domain" description="Glycoside hydrolase family 29 N-terminal" evidence="8">
    <location>
        <begin position="343"/>
        <end position="709"/>
    </location>
</feature>
<name>A0A5M9MWV7_9EURO</name>
<dbReference type="OrthoDB" id="6039950at2759"/>
<gene>
    <name evidence="9" type="ORF">ATNIH1004_000270</name>
</gene>
<dbReference type="GO" id="GO:0006004">
    <property type="term" value="P:fucose metabolic process"/>
    <property type="evidence" value="ECO:0007669"/>
    <property type="project" value="InterPro"/>
</dbReference>
<dbReference type="InterPro" id="IPR017853">
    <property type="entry name" value="GH"/>
</dbReference>
<evidence type="ECO:0000256" key="2">
    <source>
        <dbReference type="ARBA" id="ARBA00007951"/>
    </source>
</evidence>
<dbReference type="InterPro" id="IPR000933">
    <property type="entry name" value="Glyco_hydro_29"/>
</dbReference>
<dbReference type="GO" id="GO:0004560">
    <property type="term" value="F:alpha-L-fucosidase activity"/>
    <property type="evidence" value="ECO:0007669"/>
    <property type="project" value="UniProtKB-EC"/>
</dbReference>
<dbReference type="Gene3D" id="3.20.20.80">
    <property type="entry name" value="Glycosidases"/>
    <property type="match status" value="1"/>
</dbReference>
<dbReference type="GO" id="GO:0016139">
    <property type="term" value="P:glycoside catabolic process"/>
    <property type="evidence" value="ECO:0007669"/>
    <property type="project" value="TreeGrafter"/>
</dbReference>
<evidence type="ECO:0000313" key="9">
    <source>
        <dbReference type="EMBL" id="KAA8651388.1"/>
    </source>
</evidence>
<dbReference type="InterPro" id="IPR057739">
    <property type="entry name" value="Glyco_hydro_29_N"/>
</dbReference>